<dbReference type="AlphaFoldDB" id="A0A820BW26"/>
<evidence type="ECO:0000313" key="3">
    <source>
        <dbReference type="Proteomes" id="UP000663836"/>
    </source>
</evidence>
<feature type="region of interest" description="Disordered" evidence="1">
    <location>
        <begin position="1"/>
        <end position="20"/>
    </location>
</feature>
<sequence length="88" mass="10063">MRQRLEQKRNEQEQIEKNQEIIAESRRSKVAKVPLRSDDAGEQRCPEKVILLAKGTKIPWSHISLNHGGFKAATLHEAAAKLQDEQHL</sequence>
<proteinExistence type="predicted"/>
<comment type="caution">
    <text evidence="2">The sequence shown here is derived from an EMBL/GenBank/DDBJ whole genome shotgun (WGS) entry which is preliminary data.</text>
</comment>
<evidence type="ECO:0000313" key="2">
    <source>
        <dbReference type="EMBL" id="CAF4199092.1"/>
    </source>
</evidence>
<dbReference type="EMBL" id="CAJOBD010014339">
    <property type="protein sequence ID" value="CAF4199092.1"/>
    <property type="molecule type" value="Genomic_DNA"/>
</dbReference>
<dbReference type="Proteomes" id="UP000663836">
    <property type="component" value="Unassembled WGS sequence"/>
</dbReference>
<organism evidence="2 3">
    <name type="scientific">Rotaria sordida</name>
    <dbReference type="NCBI Taxonomy" id="392033"/>
    <lineage>
        <taxon>Eukaryota</taxon>
        <taxon>Metazoa</taxon>
        <taxon>Spiralia</taxon>
        <taxon>Gnathifera</taxon>
        <taxon>Rotifera</taxon>
        <taxon>Eurotatoria</taxon>
        <taxon>Bdelloidea</taxon>
        <taxon>Philodinida</taxon>
        <taxon>Philodinidae</taxon>
        <taxon>Rotaria</taxon>
    </lineage>
</organism>
<name>A0A820BW26_9BILA</name>
<protein>
    <submittedName>
        <fullName evidence="2">Uncharacterized protein</fullName>
    </submittedName>
</protein>
<reference evidence="2" key="1">
    <citation type="submission" date="2021-02" db="EMBL/GenBank/DDBJ databases">
        <authorList>
            <person name="Nowell W R."/>
        </authorList>
    </citation>
    <scope>NUCLEOTIDE SEQUENCE</scope>
</reference>
<gene>
    <name evidence="2" type="ORF">JBS370_LOCUS36429</name>
</gene>
<evidence type="ECO:0000256" key="1">
    <source>
        <dbReference type="SAM" id="MobiDB-lite"/>
    </source>
</evidence>
<feature type="non-terminal residue" evidence="2">
    <location>
        <position position="88"/>
    </location>
</feature>
<accession>A0A820BW26</accession>